<keyword evidence="3" id="KW-1185">Reference proteome</keyword>
<feature type="region of interest" description="Disordered" evidence="1">
    <location>
        <begin position="43"/>
        <end position="74"/>
    </location>
</feature>
<accession>A0A0S3RWC5</accession>
<reference evidence="2 3" key="1">
    <citation type="journal article" date="2015" name="Sci. Rep.">
        <title>The power of single molecule real-time sequencing technology in the de novo assembly of a eukaryotic genome.</title>
        <authorList>
            <person name="Sakai H."/>
            <person name="Naito K."/>
            <person name="Ogiso-Tanaka E."/>
            <person name="Takahashi Y."/>
            <person name="Iseki K."/>
            <person name="Muto C."/>
            <person name="Satou K."/>
            <person name="Teruya K."/>
            <person name="Shiroma A."/>
            <person name="Shimoji M."/>
            <person name="Hirano T."/>
            <person name="Itoh T."/>
            <person name="Kaga A."/>
            <person name="Tomooka N."/>
        </authorList>
    </citation>
    <scope>NUCLEOTIDE SEQUENCE [LARGE SCALE GENOMIC DNA]</scope>
    <source>
        <strain evidence="3">cv. Shumari</strain>
    </source>
</reference>
<proteinExistence type="predicted"/>
<gene>
    <name evidence="2" type="primary">Vigan.04G238000</name>
    <name evidence="2" type="ORF">VIGAN_04238000</name>
</gene>
<protein>
    <submittedName>
        <fullName evidence="2">Uncharacterized protein</fullName>
    </submittedName>
</protein>
<evidence type="ECO:0000256" key="1">
    <source>
        <dbReference type="SAM" id="MobiDB-lite"/>
    </source>
</evidence>
<feature type="compositionally biased region" description="Basic residues" evidence="1">
    <location>
        <begin position="46"/>
        <end position="74"/>
    </location>
</feature>
<name>A0A0S3RWC5_PHAAN</name>
<evidence type="ECO:0000313" key="3">
    <source>
        <dbReference type="Proteomes" id="UP000291084"/>
    </source>
</evidence>
<evidence type="ECO:0000313" key="2">
    <source>
        <dbReference type="EMBL" id="BAT84908.1"/>
    </source>
</evidence>
<dbReference type="Proteomes" id="UP000291084">
    <property type="component" value="Chromosome 4"/>
</dbReference>
<organism evidence="2 3">
    <name type="scientific">Vigna angularis var. angularis</name>
    <dbReference type="NCBI Taxonomy" id="157739"/>
    <lineage>
        <taxon>Eukaryota</taxon>
        <taxon>Viridiplantae</taxon>
        <taxon>Streptophyta</taxon>
        <taxon>Embryophyta</taxon>
        <taxon>Tracheophyta</taxon>
        <taxon>Spermatophyta</taxon>
        <taxon>Magnoliopsida</taxon>
        <taxon>eudicotyledons</taxon>
        <taxon>Gunneridae</taxon>
        <taxon>Pentapetalae</taxon>
        <taxon>rosids</taxon>
        <taxon>fabids</taxon>
        <taxon>Fabales</taxon>
        <taxon>Fabaceae</taxon>
        <taxon>Papilionoideae</taxon>
        <taxon>50 kb inversion clade</taxon>
        <taxon>NPAAA clade</taxon>
        <taxon>indigoferoid/millettioid clade</taxon>
        <taxon>Phaseoleae</taxon>
        <taxon>Vigna</taxon>
    </lineage>
</organism>
<sequence length="74" mass="8585">MAALSLQLKSEENCCITGFDVGFHGVHEPRGTSEVGARCREENLHQHRAPRQRHRRLPGSRDFRRRCHGRRARP</sequence>
<dbReference type="AlphaFoldDB" id="A0A0S3RWC5"/>
<dbReference type="EMBL" id="AP015037">
    <property type="protein sequence ID" value="BAT84908.1"/>
    <property type="molecule type" value="Genomic_DNA"/>
</dbReference>